<proteinExistence type="predicted"/>
<dbReference type="Proteomes" id="UP001396334">
    <property type="component" value="Unassembled WGS sequence"/>
</dbReference>
<dbReference type="EMBL" id="JBBPBN010000085">
    <property type="protein sequence ID" value="KAK8982525.1"/>
    <property type="molecule type" value="Genomic_DNA"/>
</dbReference>
<keyword evidence="3" id="KW-1185">Reference proteome</keyword>
<feature type="compositionally biased region" description="Polar residues" evidence="1">
    <location>
        <begin position="66"/>
        <end position="80"/>
    </location>
</feature>
<sequence>MKRNTGEKELIALGNQDEGPHRTGAAAASPPAAPAASPSGSDGANEASKSSDTLLRAAIGAAEGPATTSPSGNDGANEALDSSGTALTAAIGVAEAAWGTLEALGENGRDLGSNSLREDVVSGSKNIKDSWTKAVDDKVNEDLSVDFDGSINESLMDIQSERESGGCFCLGQYQDMIFLPEKLKKCTKWFLLKRFQEGELQEGNGMLEGLKGGCNAGSGCVLHCPAAASPSGNDGANEALDSSDIALTAAIGAAEGSSPTTN</sequence>
<evidence type="ECO:0000256" key="1">
    <source>
        <dbReference type="SAM" id="MobiDB-lite"/>
    </source>
</evidence>
<comment type="caution">
    <text evidence="2">The sequence shown here is derived from an EMBL/GenBank/DDBJ whole genome shotgun (WGS) entry which is preliminary data.</text>
</comment>
<feature type="region of interest" description="Disordered" evidence="1">
    <location>
        <begin position="1"/>
        <end position="80"/>
    </location>
</feature>
<reference evidence="2 3" key="1">
    <citation type="journal article" date="2024" name="G3 (Bethesda)">
        <title>Genome assembly of Hibiscus sabdariffa L. provides insights into metabolisms of medicinal natural products.</title>
        <authorList>
            <person name="Kim T."/>
        </authorList>
    </citation>
    <scope>NUCLEOTIDE SEQUENCE [LARGE SCALE GENOMIC DNA]</scope>
    <source>
        <strain evidence="2">TK-2024</strain>
        <tissue evidence="2">Old leaves</tissue>
    </source>
</reference>
<feature type="compositionally biased region" description="Basic and acidic residues" evidence="1">
    <location>
        <begin position="1"/>
        <end position="10"/>
    </location>
</feature>
<accession>A0ABR2P252</accession>
<feature type="compositionally biased region" description="Low complexity" evidence="1">
    <location>
        <begin position="24"/>
        <end position="44"/>
    </location>
</feature>
<organism evidence="2 3">
    <name type="scientific">Hibiscus sabdariffa</name>
    <name type="common">roselle</name>
    <dbReference type="NCBI Taxonomy" id="183260"/>
    <lineage>
        <taxon>Eukaryota</taxon>
        <taxon>Viridiplantae</taxon>
        <taxon>Streptophyta</taxon>
        <taxon>Embryophyta</taxon>
        <taxon>Tracheophyta</taxon>
        <taxon>Spermatophyta</taxon>
        <taxon>Magnoliopsida</taxon>
        <taxon>eudicotyledons</taxon>
        <taxon>Gunneridae</taxon>
        <taxon>Pentapetalae</taxon>
        <taxon>rosids</taxon>
        <taxon>malvids</taxon>
        <taxon>Malvales</taxon>
        <taxon>Malvaceae</taxon>
        <taxon>Malvoideae</taxon>
        <taxon>Hibiscus</taxon>
    </lineage>
</organism>
<evidence type="ECO:0000313" key="3">
    <source>
        <dbReference type="Proteomes" id="UP001396334"/>
    </source>
</evidence>
<evidence type="ECO:0000313" key="2">
    <source>
        <dbReference type="EMBL" id="KAK8982525.1"/>
    </source>
</evidence>
<gene>
    <name evidence="2" type="ORF">V6N11_046445</name>
</gene>
<protein>
    <submittedName>
        <fullName evidence="2">Uncharacterized protein</fullName>
    </submittedName>
</protein>
<name>A0ABR2P252_9ROSI</name>